<sequence>MDFDFADYKLNEATKKVREVDSCFGMSSPSKEAYRRQLVEIFNMNRTRILAFKNRPPTPVELIPQSHSKPTCSPLLHHSTDALFLRWVFQYSLHYVIAHLIDNLLCLICLI</sequence>
<dbReference type="EMBL" id="JANJYJ010000009">
    <property type="protein sequence ID" value="KAK3189103.1"/>
    <property type="molecule type" value="Genomic_DNA"/>
</dbReference>
<reference evidence="1" key="1">
    <citation type="journal article" date="2023" name="Plant J.">
        <title>Genome sequences and population genomics provide insights into the demographic history, inbreeding, and mutation load of two 'living fossil' tree species of Dipteronia.</title>
        <authorList>
            <person name="Feng Y."/>
            <person name="Comes H.P."/>
            <person name="Chen J."/>
            <person name="Zhu S."/>
            <person name="Lu R."/>
            <person name="Zhang X."/>
            <person name="Li P."/>
            <person name="Qiu J."/>
            <person name="Olsen K.M."/>
            <person name="Qiu Y."/>
        </authorList>
    </citation>
    <scope>NUCLEOTIDE SEQUENCE</scope>
    <source>
        <strain evidence="1">NBL</strain>
    </source>
</reference>
<accession>A0AAD9ZQW0</accession>
<keyword evidence="2" id="KW-1185">Reference proteome</keyword>
<organism evidence="1 2">
    <name type="scientific">Dipteronia sinensis</name>
    <dbReference type="NCBI Taxonomy" id="43782"/>
    <lineage>
        <taxon>Eukaryota</taxon>
        <taxon>Viridiplantae</taxon>
        <taxon>Streptophyta</taxon>
        <taxon>Embryophyta</taxon>
        <taxon>Tracheophyta</taxon>
        <taxon>Spermatophyta</taxon>
        <taxon>Magnoliopsida</taxon>
        <taxon>eudicotyledons</taxon>
        <taxon>Gunneridae</taxon>
        <taxon>Pentapetalae</taxon>
        <taxon>rosids</taxon>
        <taxon>malvids</taxon>
        <taxon>Sapindales</taxon>
        <taxon>Sapindaceae</taxon>
        <taxon>Hippocastanoideae</taxon>
        <taxon>Acereae</taxon>
        <taxon>Dipteronia</taxon>
    </lineage>
</organism>
<evidence type="ECO:0000313" key="1">
    <source>
        <dbReference type="EMBL" id="KAK3189103.1"/>
    </source>
</evidence>
<dbReference type="Proteomes" id="UP001281410">
    <property type="component" value="Unassembled WGS sequence"/>
</dbReference>
<gene>
    <name evidence="1" type="ORF">Dsin_028664</name>
</gene>
<comment type="caution">
    <text evidence="1">The sequence shown here is derived from an EMBL/GenBank/DDBJ whole genome shotgun (WGS) entry which is preliminary data.</text>
</comment>
<dbReference type="AlphaFoldDB" id="A0AAD9ZQW0"/>
<name>A0AAD9ZQW0_9ROSI</name>
<protein>
    <submittedName>
        <fullName evidence="1">Uncharacterized protein</fullName>
    </submittedName>
</protein>
<proteinExistence type="predicted"/>
<evidence type="ECO:0000313" key="2">
    <source>
        <dbReference type="Proteomes" id="UP001281410"/>
    </source>
</evidence>